<proteinExistence type="predicted"/>
<dbReference type="InterPro" id="IPR010121">
    <property type="entry name" value="Pyruvate_phosphate_dikinase"/>
</dbReference>
<dbReference type="GO" id="GO:0016301">
    <property type="term" value="F:kinase activity"/>
    <property type="evidence" value="ECO:0007669"/>
    <property type="project" value="UniProtKB-KW"/>
</dbReference>
<sequence>RALAEHRIVRADGAALVPLGRAASAASGVACGEIVFDEARARARHAAGAKLILVRQDAETRDLAALELAEGLLTCRGARTAHAAVVARQLGKVCLVGCEALRLDEAGRTLELGGHILREGELLTLDGNEGAIHAGAAAVVEVVPQALLARLDALHGREVAALQS</sequence>
<evidence type="ECO:0000259" key="1">
    <source>
        <dbReference type="Pfam" id="PF00391"/>
    </source>
</evidence>
<dbReference type="Gene3D" id="3.50.30.10">
    <property type="entry name" value="Phosphohistidine domain"/>
    <property type="match status" value="1"/>
</dbReference>
<protein>
    <submittedName>
        <fullName evidence="2">Pyruvate phosphate dikinase</fullName>
    </submittedName>
</protein>
<dbReference type="EMBL" id="AMXD01000174">
    <property type="protein sequence ID" value="ENO81579.1"/>
    <property type="molecule type" value="Genomic_DNA"/>
</dbReference>
<dbReference type="Proteomes" id="UP000013042">
    <property type="component" value="Unassembled WGS sequence"/>
</dbReference>
<dbReference type="PANTHER" id="PTHR22931">
    <property type="entry name" value="PHOSPHOENOLPYRUVATE DIKINASE-RELATED"/>
    <property type="match status" value="1"/>
</dbReference>
<dbReference type="Pfam" id="PF00391">
    <property type="entry name" value="PEP-utilizers"/>
    <property type="match status" value="1"/>
</dbReference>
<name>N6YNI6_THASP</name>
<dbReference type="SUPFAM" id="SSF52009">
    <property type="entry name" value="Phosphohistidine domain"/>
    <property type="match status" value="1"/>
</dbReference>
<accession>N6YNI6</accession>
<dbReference type="GO" id="GO:0050242">
    <property type="term" value="F:pyruvate, phosphate dikinase activity"/>
    <property type="evidence" value="ECO:0007669"/>
    <property type="project" value="InterPro"/>
</dbReference>
<dbReference type="RefSeq" id="WP_004324822.1">
    <property type="nucleotide sequence ID" value="NZ_AMXD01000174.1"/>
</dbReference>
<dbReference type="PANTHER" id="PTHR22931:SF9">
    <property type="entry name" value="PYRUVATE, PHOSPHATE DIKINASE 1, CHLOROPLASTIC"/>
    <property type="match status" value="1"/>
</dbReference>
<organism evidence="2 3">
    <name type="scientific">Thauera aminoaromatica S2</name>
    <dbReference type="NCBI Taxonomy" id="1234381"/>
    <lineage>
        <taxon>Bacteria</taxon>
        <taxon>Pseudomonadati</taxon>
        <taxon>Pseudomonadota</taxon>
        <taxon>Betaproteobacteria</taxon>
        <taxon>Rhodocyclales</taxon>
        <taxon>Zoogloeaceae</taxon>
        <taxon>Thauera</taxon>
    </lineage>
</organism>
<gene>
    <name evidence="2" type="ORF">C665_17859</name>
</gene>
<evidence type="ECO:0000313" key="3">
    <source>
        <dbReference type="Proteomes" id="UP000013042"/>
    </source>
</evidence>
<comment type="caution">
    <text evidence="2">The sequence shown here is derived from an EMBL/GenBank/DDBJ whole genome shotgun (WGS) entry which is preliminary data.</text>
</comment>
<reference evidence="2 3" key="1">
    <citation type="submission" date="2012-09" db="EMBL/GenBank/DDBJ databases">
        <title>Draft Genome Sequences of 6 Strains from Genus Thauera.</title>
        <authorList>
            <person name="Liu B."/>
            <person name="Shapleigh J.P."/>
            <person name="Frostegard A.H."/>
        </authorList>
    </citation>
    <scope>NUCLEOTIDE SEQUENCE [LARGE SCALE GENOMIC DNA]</scope>
    <source>
        <strain evidence="2 3">S2</strain>
    </source>
</reference>
<dbReference type="InterPro" id="IPR008279">
    <property type="entry name" value="PEP-util_enz_mobile_dom"/>
</dbReference>
<dbReference type="PROSITE" id="PS00370">
    <property type="entry name" value="PEP_ENZYMES_PHOS_SITE"/>
    <property type="match status" value="1"/>
</dbReference>
<keyword evidence="2" id="KW-0808">Transferase</keyword>
<evidence type="ECO:0000313" key="2">
    <source>
        <dbReference type="EMBL" id="ENO81579.1"/>
    </source>
</evidence>
<dbReference type="InterPro" id="IPR036637">
    <property type="entry name" value="Phosphohistidine_dom_sf"/>
</dbReference>
<feature type="non-terminal residue" evidence="2">
    <location>
        <position position="1"/>
    </location>
</feature>
<dbReference type="AlphaFoldDB" id="N6YNI6"/>
<keyword evidence="2" id="KW-0670">Pyruvate</keyword>
<keyword evidence="2" id="KW-0418">Kinase</keyword>
<feature type="domain" description="PEP-utilising enzyme mobile" evidence="1">
    <location>
        <begin position="51"/>
        <end position="130"/>
    </location>
</feature>
<dbReference type="InterPro" id="IPR018274">
    <property type="entry name" value="PEP_util_AS"/>
</dbReference>